<reference evidence="2" key="2">
    <citation type="submission" date="2020-12" db="EMBL/GenBank/DDBJ databases">
        <title>New Spironucleus salmonicida genome in near-complete chromosomes.</title>
        <authorList>
            <person name="Xu F."/>
            <person name="Kurt Z."/>
            <person name="Jimenez-Gonzalez A."/>
            <person name="Astvaldsson A."/>
            <person name="Andersson J.O."/>
            <person name="Svard S.G."/>
        </authorList>
    </citation>
    <scope>NUCLEOTIDE SEQUENCE</scope>
    <source>
        <strain evidence="2">ATCC 50377</strain>
    </source>
</reference>
<proteinExistence type="predicted"/>
<dbReference type="EMBL" id="KI546166">
    <property type="protein sequence ID" value="EST42103.1"/>
    <property type="molecule type" value="Genomic_DNA"/>
</dbReference>
<name>V6LCX3_9EUKA</name>
<sequence>MQSPLLKKQCLRQARPVLFINNSQHNKTKYKLYNEVNQEKNIDLSIKRQQINNEAVIEMDQMPSRIYLHELQYVWTQLDMSQQERSYATYQLAVDSQQISTYLKLANQVIQTRLTGKQSLEKIRQLDFSSNIHDAFSELQTLILILLESLNTFRSIIEQPLNFDFEIQNIFTSLIQQMPTTEQLLQFMTSFGYTQDAAEKQLQNYFLQTQPTYKIEQSIFILFLCPENFKATNFPSNFSKWAHRMASTNQHDFAGQKAFIMYQNERQHIQQFKQINDKIQSENFRFATVPTKKSSTVYDLYNVQQKYVSDIIAEKINENVQNSAKQSRAISRMNSSFKITQKEVNFSQQIMKRNANQAILNYKRISSSCVVLEEFSQFYIALRIDNVEQRYINQICSKSENLRIMFIKNARQLIKIQDEYKINFVQLKNYIQNSIIDNQLIDLINRQIQLVYQARIICNRPISLPELIIGTDFIFLYFNKQKHLFSSEHINMLNQKYLSQLQHENEVIYKFIADQEFFIEKEYRIFTLKFELNEYDIYRLE</sequence>
<organism evidence="1">
    <name type="scientific">Spironucleus salmonicida</name>
    <dbReference type="NCBI Taxonomy" id="348837"/>
    <lineage>
        <taxon>Eukaryota</taxon>
        <taxon>Metamonada</taxon>
        <taxon>Diplomonadida</taxon>
        <taxon>Hexamitidae</taxon>
        <taxon>Hexamitinae</taxon>
        <taxon>Spironucleus</taxon>
    </lineage>
</organism>
<keyword evidence="3" id="KW-1185">Reference proteome</keyword>
<gene>
    <name evidence="1" type="ORF">SS50377_18412</name>
    <name evidence="2" type="ORF">SS50377_22403</name>
</gene>
<evidence type="ECO:0000313" key="2">
    <source>
        <dbReference type="EMBL" id="KAH0574788.1"/>
    </source>
</evidence>
<reference evidence="1 2" key="1">
    <citation type="journal article" date="2014" name="PLoS Genet.">
        <title>The Genome of Spironucleus salmonicida Highlights a Fish Pathogen Adapted to Fluctuating Environments.</title>
        <authorList>
            <person name="Xu F."/>
            <person name="Jerlstrom-Hultqvist J."/>
            <person name="Einarsson E."/>
            <person name="Astvaldsson A."/>
            <person name="Svard S.G."/>
            <person name="Andersson J.O."/>
        </authorList>
    </citation>
    <scope>NUCLEOTIDE SEQUENCE</scope>
    <source>
        <strain evidence="2">ATCC 50377</strain>
    </source>
</reference>
<evidence type="ECO:0000313" key="1">
    <source>
        <dbReference type="EMBL" id="EST42103.1"/>
    </source>
</evidence>
<dbReference type="Proteomes" id="UP000018208">
    <property type="component" value="Unassembled WGS sequence"/>
</dbReference>
<evidence type="ECO:0000313" key="3">
    <source>
        <dbReference type="Proteomes" id="UP000018208"/>
    </source>
</evidence>
<accession>V6LCX3</accession>
<dbReference type="EMBL" id="AUWU02000003">
    <property type="protein sequence ID" value="KAH0574788.1"/>
    <property type="molecule type" value="Genomic_DNA"/>
</dbReference>
<protein>
    <submittedName>
        <fullName evidence="1">Uncharacterized protein</fullName>
    </submittedName>
</protein>
<dbReference type="AlphaFoldDB" id="V6LCX3"/>
<dbReference type="VEuPathDB" id="GiardiaDB:SS50377_22403"/>